<evidence type="ECO:0000256" key="3">
    <source>
        <dbReference type="ARBA" id="ARBA00022833"/>
    </source>
</evidence>
<keyword evidence="2 4" id="KW-0863">Zinc-finger</keyword>
<dbReference type="PROSITE" id="PS50119">
    <property type="entry name" value="ZF_BBOX"/>
    <property type="match status" value="2"/>
</dbReference>
<evidence type="ECO:0000256" key="2">
    <source>
        <dbReference type="ARBA" id="ARBA00022771"/>
    </source>
</evidence>
<dbReference type="Gene3D" id="3.30.40.10">
    <property type="entry name" value="Zinc/RING finger domain, C3HC4 (zinc finger)"/>
    <property type="match status" value="1"/>
</dbReference>
<name>A0ABY7DPE4_MYAAR</name>
<feature type="compositionally biased region" description="Polar residues" evidence="6">
    <location>
        <begin position="76"/>
        <end position="91"/>
    </location>
</feature>
<dbReference type="InterPro" id="IPR015943">
    <property type="entry name" value="WD40/YVTN_repeat-like_dom_sf"/>
</dbReference>
<dbReference type="Gene3D" id="3.30.160.60">
    <property type="entry name" value="Classic Zinc Finger"/>
    <property type="match status" value="1"/>
</dbReference>
<dbReference type="InterPro" id="IPR047153">
    <property type="entry name" value="TRIM45/56/19-like"/>
</dbReference>
<dbReference type="SUPFAM" id="SSF57845">
    <property type="entry name" value="B-box zinc-binding domain"/>
    <property type="match status" value="1"/>
</dbReference>
<dbReference type="SUPFAM" id="SSF101898">
    <property type="entry name" value="NHL repeat"/>
    <property type="match status" value="1"/>
</dbReference>
<dbReference type="InterPro" id="IPR000315">
    <property type="entry name" value="Znf_B-box"/>
</dbReference>
<dbReference type="Gene3D" id="2.40.10.500">
    <property type="match status" value="1"/>
</dbReference>
<dbReference type="SMART" id="SM00336">
    <property type="entry name" value="BBOX"/>
    <property type="match status" value="2"/>
</dbReference>
<evidence type="ECO:0000256" key="5">
    <source>
        <dbReference type="SAM" id="Coils"/>
    </source>
</evidence>
<dbReference type="SMART" id="SM00184">
    <property type="entry name" value="RING"/>
    <property type="match status" value="1"/>
</dbReference>
<gene>
    <name evidence="9" type="ORF">MAR_023111</name>
</gene>
<dbReference type="PANTHER" id="PTHR25462:SF296">
    <property type="entry name" value="MEIOTIC P26, ISOFORM F"/>
    <property type="match status" value="1"/>
</dbReference>
<dbReference type="PANTHER" id="PTHR25462">
    <property type="entry name" value="BONUS, ISOFORM C-RELATED"/>
    <property type="match status" value="1"/>
</dbReference>
<keyword evidence="3" id="KW-0862">Zinc</keyword>
<dbReference type="Proteomes" id="UP001164746">
    <property type="component" value="Chromosome 3"/>
</dbReference>
<dbReference type="Pfam" id="PF00643">
    <property type="entry name" value="zf-B_box"/>
    <property type="match status" value="1"/>
</dbReference>
<dbReference type="PROSITE" id="PS00518">
    <property type="entry name" value="ZF_RING_1"/>
    <property type="match status" value="1"/>
</dbReference>
<dbReference type="Pfam" id="PF00097">
    <property type="entry name" value="zf-C3HC4"/>
    <property type="match status" value="1"/>
</dbReference>
<feature type="region of interest" description="Disordered" evidence="6">
    <location>
        <begin position="48"/>
        <end position="133"/>
    </location>
</feature>
<keyword evidence="10" id="KW-1185">Reference proteome</keyword>
<reference evidence="9" key="1">
    <citation type="submission" date="2022-11" db="EMBL/GenBank/DDBJ databases">
        <title>Centuries of genome instability and evolution in soft-shell clam transmissible cancer (bioRxiv).</title>
        <authorList>
            <person name="Hart S.F.M."/>
            <person name="Yonemitsu M.A."/>
            <person name="Giersch R.M."/>
            <person name="Beal B.F."/>
            <person name="Arriagada G."/>
            <person name="Davis B.W."/>
            <person name="Ostrander E.A."/>
            <person name="Goff S.P."/>
            <person name="Metzger M.J."/>
        </authorList>
    </citation>
    <scope>NUCLEOTIDE SEQUENCE</scope>
    <source>
        <strain evidence="9">MELC-2E11</strain>
        <tissue evidence="9">Siphon/mantle</tissue>
    </source>
</reference>
<evidence type="ECO:0000256" key="6">
    <source>
        <dbReference type="SAM" id="MobiDB-lite"/>
    </source>
</evidence>
<feature type="coiled-coil region" evidence="5">
    <location>
        <begin position="344"/>
        <end position="404"/>
    </location>
</feature>
<keyword evidence="1" id="KW-0479">Metal-binding</keyword>
<sequence>MAHMFTTWRRSLAAPRVLSRTFKVRVTYRLRRRESPCKKTEKAYRVKVRVVSPSSRRPERARQRSPRIQGARNAKDTANNKYGQNIHSEASNKVPVSLKDNGTGNTKSGAPDSSKDVKDSKSVMSKAASTTKNGGKLSVAKKELKCGLCTDKFHEPKLLSCLHSFCQNCLRRYVEKGKYKKSFPCPLCSRNIDIPKNGGVRSLPANMYLVASESTDKAPPCDICDTGARAADRCLDCEENMCTNCLSYHNKMKATRVHRTAPISDNTKSKAKIQQKQYCDQHEQEELRFYCVPCAKIVCRDCKTINHTVHQTLELNDVAEGRKRDIGKSLRHTKEFLPKIQGHIKTLTAMAKSLEKNTQETTKEIKGQAKKLHEEIDRMAAEMISEIKQKNKEMENTLQRNIRSAEVVYASMESIILAAESFMNVGSDHDVIENSVNIKNRVENLPKEVPGESVDFVEFKFRPGPIPSTDLWICFGNWTSDVAASVAISIPRQIGPAMALMVRELSSFAVLGGKAIISIAPSKDGNAWLCNSLSEHIFLYTKSGQCRTHVKAGFEVGDIYVASDDTLMMSFPSQRKIRRMTGNGQITDFANLPMYPAGLTQMESGDILVCAMEKLGESVRGPDSKGAVLRVNNFGRVEKFDKERRTNLFTRPIRVTVNANKDIIVSEWAKGNDHVVALTADGKMKWQYHGPTTVELAHTFVPNALATDKYCQILIADSHNRAVHLVDKDGHFIKLLLTEKDGLGEPWSVAVDSEGFLWVGDTEGNVRVYKYMS</sequence>
<evidence type="ECO:0000259" key="7">
    <source>
        <dbReference type="PROSITE" id="PS50089"/>
    </source>
</evidence>
<dbReference type="InterPro" id="IPR001841">
    <property type="entry name" value="Znf_RING"/>
</dbReference>
<organism evidence="9 10">
    <name type="scientific">Mya arenaria</name>
    <name type="common">Soft-shell clam</name>
    <dbReference type="NCBI Taxonomy" id="6604"/>
    <lineage>
        <taxon>Eukaryota</taxon>
        <taxon>Metazoa</taxon>
        <taxon>Spiralia</taxon>
        <taxon>Lophotrochozoa</taxon>
        <taxon>Mollusca</taxon>
        <taxon>Bivalvia</taxon>
        <taxon>Autobranchia</taxon>
        <taxon>Heteroconchia</taxon>
        <taxon>Euheterodonta</taxon>
        <taxon>Imparidentia</taxon>
        <taxon>Neoheterodontei</taxon>
        <taxon>Myida</taxon>
        <taxon>Myoidea</taxon>
        <taxon>Myidae</taxon>
        <taxon>Mya</taxon>
    </lineage>
</organism>
<dbReference type="InterPro" id="IPR017907">
    <property type="entry name" value="Znf_RING_CS"/>
</dbReference>
<dbReference type="InterPro" id="IPR018957">
    <property type="entry name" value="Znf_C3HC4_RING-type"/>
</dbReference>
<evidence type="ECO:0000256" key="1">
    <source>
        <dbReference type="ARBA" id="ARBA00022723"/>
    </source>
</evidence>
<accession>A0ABY7DPE4</accession>
<dbReference type="PROSITE" id="PS50089">
    <property type="entry name" value="ZF_RING_2"/>
    <property type="match status" value="1"/>
</dbReference>
<evidence type="ECO:0000313" key="9">
    <source>
        <dbReference type="EMBL" id="WAQ98738.1"/>
    </source>
</evidence>
<proteinExistence type="predicted"/>
<protein>
    <submittedName>
        <fullName evidence="9">TRI56-like protein</fullName>
    </submittedName>
</protein>
<dbReference type="Gene3D" id="2.130.10.10">
    <property type="entry name" value="YVTN repeat-like/Quinoprotein amine dehydrogenase"/>
    <property type="match status" value="1"/>
</dbReference>
<evidence type="ECO:0000256" key="4">
    <source>
        <dbReference type="PROSITE-ProRule" id="PRU00024"/>
    </source>
</evidence>
<evidence type="ECO:0000313" key="10">
    <source>
        <dbReference type="Proteomes" id="UP001164746"/>
    </source>
</evidence>
<feature type="domain" description="B box-type" evidence="8">
    <location>
        <begin position="216"/>
        <end position="263"/>
    </location>
</feature>
<feature type="domain" description="RING-type" evidence="7">
    <location>
        <begin position="146"/>
        <end position="189"/>
    </location>
</feature>
<evidence type="ECO:0000259" key="8">
    <source>
        <dbReference type="PROSITE" id="PS50119"/>
    </source>
</evidence>
<keyword evidence="5" id="KW-0175">Coiled coil</keyword>
<feature type="domain" description="B box-type" evidence="8">
    <location>
        <begin position="274"/>
        <end position="315"/>
    </location>
</feature>
<dbReference type="InterPro" id="IPR013083">
    <property type="entry name" value="Znf_RING/FYVE/PHD"/>
</dbReference>
<dbReference type="EMBL" id="CP111014">
    <property type="protein sequence ID" value="WAQ98738.1"/>
    <property type="molecule type" value="Genomic_DNA"/>
</dbReference>
<dbReference type="SUPFAM" id="SSF57850">
    <property type="entry name" value="RING/U-box"/>
    <property type="match status" value="1"/>
</dbReference>
<dbReference type="Gene3D" id="4.10.830.40">
    <property type="match status" value="1"/>
</dbReference>